<sequence>MQELFADCSSQSSNMALHSGAHYQSGPFKVTDQIAQLITSASQLGLDIHCSCSSRTLPPRDLYLSYRS</sequence>
<accession>A0A0V0HR13</accession>
<name>A0A0V0HR13_SOLCH</name>
<evidence type="ECO:0000313" key="1">
    <source>
        <dbReference type="EMBL" id="JAP22490.1"/>
    </source>
</evidence>
<proteinExistence type="predicted"/>
<protein>
    <submittedName>
        <fullName evidence="1">Putative ovule protein</fullName>
    </submittedName>
</protein>
<reference evidence="1" key="1">
    <citation type="submission" date="2015-12" db="EMBL/GenBank/DDBJ databases">
        <title>Gene expression during late stages of embryo sac development: a critical building block for successful pollen-pistil interactions.</title>
        <authorList>
            <person name="Liu Y."/>
            <person name="Joly V."/>
            <person name="Sabar M."/>
            <person name="Matton D.P."/>
        </authorList>
    </citation>
    <scope>NUCLEOTIDE SEQUENCE</scope>
</reference>
<dbReference type="AlphaFoldDB" id="A0A0V0HR13"/>
<dbReference type="EMBL" id="GEDG01016514">
    <property type="protein sequence ID" value="JAP22490.1"/>
    <property type="molecule type" value="Transcribed_RNA"/>
</dbReference>
<organism evidence="1">
    <name type="scientific">Solanum chacoense</name>
    <name type="common">Chaco potato</name>
    <dbReference type="NCBI Taxonomy" id="4108"/>
    <lineage>
        <taxon>Eukaryota</taxon>
        <taxon>Viridiplantae</taxon>
        <taxon>Streptophyta</taxon>
        <taxon>Embryophyta</taxon>
        <taxon>Tracheophyta</taxon>
        <taxon>Spermatophyta</taxon>
        <taxon>Magnoliopsida</taxon>
        <taxon>eudicotyledons</taxon>
        <taxon>Gunneridae</taxon>
        <taxon>Pentapetalae</taxon>
        <taxon>asterids</taxon>
        <taxon>lamiids</taxon>
        <taxon>Solanales</taxon>
        <taxon>Solanaceae</taxon>
        <taxon>Solanoideae</taxon>
        <taxon>Solaneae</taxon>
        <taxon>Solanum</taxon>
    </lineage>
</organism>